<gene>
    <name evidence="3" type="ORF">NAEGRDRAFT_5063</name>
</gene>
<accession>D2V456</accession>
<keyword evidence="1" id="KW-0547">Nucleotide-binding</keyword>
<dbReference type="KEGG" id="ngr:NAEGRDRAFT_5063"/>
<dbReference type="Proteomes" id="UP000006671">
    <property type="component" value="Unassembled WGS sequence"/>
</dbReference>
<dbReference type="InParanoid" id="D2V456"/>
<dbReference type="Gene3D" id="3.40.50.300">
    <property type="entry name" value="P-loop containing nucleotide triphosphate hydrolases"/>
    <property type="match status" value="1"/>
</dbReference>
<feature type="non-terminal residue" evidence="3">
    <location>
        <position position="1"/>
    </location>
</feature>
<name>D2V456_NAEGR</name>
<dbReference type="PANTHER" id="PTHR47977">
    <property type="entry name" value="RAS-RELATED PROTEIN RAB"/>
    <property type="match status" value="1"/>
</dbReference>
<dbReference type="Pfam" id="PF00071">
    <property type="entry name" value="Ras"/>
    <property type="match status" value="1"/>
</dbReference>
<evidence type="ECO:0000313" key="3">
    <source>
        <dbReference type="EMBL" id="EFC48323.1"/>
    </source>
</evidence>
<dbReference type="InterPro" id="IPR001806">
    <property type="entry name" value="Small_GTPase"/>
</dbReference>
<dbReference type="OrthoDB" id="9989112at2759"/>
<sequence length="123" mass="14591">IHPPSDYLLRYITLGDLGIGKSTYHNIIRNGKFEIYKNIGIDFCIKTCTLPINGLLIKHQIWDTSGEERFYRNKSSYINRLLRFKQLFIYCFSMNNEESFNNLNDWFEPIKEIKGRHLELIIG</sequence>
<dbReference type="GeneID" id="8849780"/>
<dbReference type="PRINTS" id="PR00449">
    <property type="entry name" value="RASTRNSFRMNG"/>
</dbReference>
<dbReference type="eggNOG" id="KOG0084">
    <property type="taxonomic scope" value="Eukaryota"/>
</dbReference>
<dbReference type="VEuPathDB" id="AmoebaDB:NAEGRDRAFT_5063"/>
<organism evidence="4">
    <name type="scientific">Naegleria gruberi</name>
    <name type="common">Amoeba</name>
    <dbReference type="NCBI Taxonomy" id="5762"/>
    <lineage>
        <taxon>Eukaryota</taxon>
        <taxon>Discoba</taxon>
        <taxon>Heterolobosea</taxon>
        <taxon>Tetramitia</taxon>
        <taxon>Eutetramitia</taxon>
        <taxon>Vahlkampfiidae</taxon>
        <taxon>Naegleria</taxon>
    </lineage>
</organism>
<dbReference type="SUPFAM" id="SSF52540">
    <property type="entry name" value="P-loop containing nucleoside triphosphate hydrolases"/>
    <property type="match status" value="1"/>
</dbReference>
<dbReference type="InterPro" id="IPR027417">
    <property type="entry name" value="P-loop_NTPase"/>
</dbReference>
<reference evidence="3 4" key="1">
    <citation type="journal article" date="2010" name="Cell">
        <title>The genome of Naegleria gruberi illuminates early eukaryotic versatility.</title>
        <authorList>
            <person name="Fritz-Laylin L.K."/>
            <person name="Prochnik S.E."/>
            <person name="Ginger M.L."/>
            <person name="Dacks J.B."/>
            <person name="Carpenter M.L."/>
            <person name="Field M.C."/>
            <person name="Kuo A."/>
            <person name="Paredez A."/>
            <person name="Chapman J."/>
            <person name="Pham J."/>
            <person name="Shu S."/>
            <person name="Neupane R."/>
            <person name="Cipriano M."/>
            <person name="Mancuso J."/>
            <person name="Tu H."/>
            <person name="Salamov A."/>
            <person name="Lindquist E."/>
            <person name="Shapiro H."/>
            <person name="Lucas S."/>
            <person name="Grigoriev I.V."/>
            <person name="Cande W.Z."/>
            <person name="Fulton C."/>
            <person name="Rokhsar D.S."/>
            <person name="Dawson S.C."/>
        </authorList>
    </citation>
    <scope>NUCLEOTIDE SEQUENCE [LARGE SCALE GENOMIC DNA]</scope>
    <source>
        <strain evidence="3 4">NEG-M</strain>
    </source>
</reference>
<dbReference type="GO" id="GO:0005525">
    <property type="term" value="F:GTP binding"/>
    <property type="evidence" value="ECO:0007669"/>
    <property type="project" value="UniProtKB-KW"/>
</dbReference>
<evidence type="ECO:0000256" key="1">
    <source>
        <dbReference type="ARBA" id="ARBA00022741"/>
    </source>
</evidence>
<dbReference type="PROSITE" id="PS51419">
    <property type="entry name" value="RAB"/>
    <property type="match status" value="1"/>
</dbReference>
<proteinExistence type="predicted"/>
<keyword evidence="4" id="KW-1185">Reference proteome</keyword>
<protein>
    <submittedName>
        <fullName evidence="3">Rab family small GTPase</fullName>
    </submittedName>
</protein>
<dbReference type="STRING" id="5762.D2V456"/>
<feature type="non-terminal residue" evidence="3">
    <location>
        <position position="123"/>
    </location>
</feature>
<evidence type="ECO:0000256" key="2">
    <source>
        <dbReference type="ARBA" id="ARBA00023134"/>
    </source>
</evidence>
<dbReference type="AlphaFoldDB" id="D2V456"/>
<dbReference type="RefSeq" id="XP_002681067.1">
    <property type="nucleotide sequence ID" value="XM_002681021.1"/>
</dbReference>
<dbReference type="InterPro" id="IPR050227">
    <property type="entry name" value="Rab"/>
</dbReference>
<keyword evidence="2" id="KW-0342">GTP-binding</keyword>
<dbReference type="EMBL" id="GG738851">
    <property type="protein sequence ID" value="EFC48323.1"/>
    <property type="molecule type" value="Genomic_DNA"/>
</dbReference>
<evidence type="ECO:0000313" key="4">
    <source>
        <dbReference type="Proteomes" id="UP000006671"/>
    </source>
</evidence>
<dbReference type="GO" id="GO:0003924">
    <property type="term" value="F:GTPase activity"/>
    <property type="evidence" value="ECO:0007669"/>
    <property type="project" value="InterPro"/>
</dbReference>